<keyword evidence="7" id="KW-1185">Reference proteome</keyword>
<dbReference type="SUPFAM" id="SSF50475">
    <property type="entry name" value="FMN-binding split barrel"/>
    <property type="match status" value="1"/>
</dbReference>
<dbReference type="InterPro" id="IPR012349">
    <property type="entry name" value="Split_barrel_FMN-bd"/>
</dbReference>
<feature type="domain" description="Flavin reductase like" evidence="5">
    <location>
        <begin position="19"/>
        <end position="174"/>
    </location>
</feature>
<dbReference type="Pfam" id="PF01613">
    <property type="entry name" value="Flavin_Reduct"/>
    <property type="match status" value="1"/>
</dbReference>
<evidence type="ECO:0000256" key="1">
    <source>
        <dbReference type="ARBA" id="ARBA00001917"/>
    </source>
</evidence>
<evidence type="ECO:0000256" key="2">
    <source>
        <dbReference type="ARBA" id="ARBA00022630"/>
    </source>
</evidence>
<keyword evidence="2" id="KW-0285">Flavoprotein</keyword>
<gene>
    <name evidence="6" type="ORF">SAMN02745753_00452</name>
</gene>
<organism evidence="6 7">
    <name type="scientific">Marinomonas polaris DSM 16579</name>
    <dbReference type="NCBI Taxonomy" id="1122206"/>
    <lineage>
        <taxon>Bacteria</taxon>
        <taxon>Pseudomonadati</taxon>
        <taxon>Pseudomonadota</taxon>
        <taxon>Gammaproteobacteria</taxon>
        <taxon>Oceanospirillales</taxon>
        <taxon>Oceanospirillaceae</taxon>
        <taxon>Marinomonas</taxon>
    </lineage>
</organism>
<reference evidence="7" key="1">
    <citation type="submission" date="2016-11" db="EMBL/GenBank/DDBJ databases">
        <authorList>
            <person name="Varghese N."/>
            <person name="Submissions S."/>
        </authorList>
    </citation>
    <scope>NUCLEOTIDE SEQUENCE [LARGE SCALE GENOMIC DNA]</scope>
    <source>
        <strain evidence="7">DSM 16579</strain>
    </source>
</reference>
<dbReference type="PANTHER" id="PTHR33798">
    <property type="entry name" value="FLAVOPROTEIN OXYGENASE"/>
    <property type="match status" value="1"/>
</dbReference>
<comment type="similarity">
    <text evidence="4">Belongs to the flavoredoxin family.</text>
</comment>
<name>A0A1M4UNU1_9GAMM</name>
<dbReference type="OrthoDB" id="9794638at2"/>
<comment type="cofactor">
    <cofactor evidence="1">
        <name>FMN</name>
        <dbReference type="ChEBI" id="CHEBI:58210"/>
    </cofactor>
</comment>
<dbReference type="Proteomes" id="UP000184517">
    <property type="component" value="Unassembled WGS sequence"/>
</dbReference>
<dbReference type="EMBL" id="FQVF01000003">
    <property type="protein sequence ID" value="SHE58379.1"/>
    <property type="molecule type" value="Genomic_DNA"/>
</dbReference>
<keyword evidence="3" id="KW-0288">FMN</keyword>
<evidence type="ECO:0000256" key="4">
    <source>
        <dbReference type="ARBA" id="ARBA00038054"/>
    </source>
</evidence>
<dbReference type="Gene3D" id="2.30.110.10">
    <property type="entry name" value="Electron Transport, Fmn-binding Protein, Chain A"/>
    <property type="match status" value="1"/>
</dbReference>
<evidence type="ECO:0000256" key="3">
    <source>
        <dbReference type="ARBA" id="ARBA00022643"/>
    </source>
</evidence>
<protein>
    <submittedName>
        <fullName evidence="6">NADH-FMN oxidoreductase RutF, flavin reductase (DIM6/NTAB) family</fullName>
    </submittedName>
</protein>
<dbReference type="STRING" id="1122206.SAMN02745753_00452"/>
<dbReference type="RefSeq" id="WP_072838110.1">
    <property type="nucleotide sequence ID" value="NZ_FQVF01000003.1"/>
</dbReference>
<evidence type="ECO:0000259" key="5">
    <source>
        <dbReference type="SMART" id="SM00903"/>
    </source>
</evidence>
<dbReference type="AlphaFoldDB" id="A0A1M4UNU1"/>
<dbReference type="InterPro" id="IPR002563">
    <property type="entry name" value="Flavin_Rdtase-like_dom"/>
</dbReference>
<evidence type="ECO:0000313" key="6">
    <source>
        <dbReference type="EMBL" id="SHE58379.1"/>
    </source>
</evidence>
<evidence type="ECO:0000313" key="7">
    <source>
        <dbReference type="Proteomes" id="UP000184517"/>
    </source>
</evidence>
<dbReference type="GO" id="GO:0016646">
    <property type="term" value="F:oxidoreductase activity, acting on the CH-NH group of donors, NAD or NADP as acceptor"/>
    <property type="evidence" value="ECO:0007669"/>
    <property type="project" value="UniProtKB-ARBA"/>
</dbReference>
<proteinExistence type="inferred from homology"/>
<dbReference type="PANTHER" id="PTHR33798:SF5">
    <property type="entry name" value="FLAVIN REDUCTASE LIKE DOMAIN-CONTAINING PROTEIN"/>
    <property type="match status" value="1"/>
</dbReference>
<dbReference type="GO" id="GO:0010181">
    <property type="term" value="F:FMN binding"/>
    <property type="evidence" value="ECO:0007669"/>
    <property type="project" value="InterPro"/>
</dbReference>
<dbReference type="SMART" id="SM00903">
    <property type="entry name" value="Flavin_Reduct"/>
    <property type="match status" value="1"/>
</dbReference>
<accession>A0A1M4UNU1</accession>
<sequence>MRFQFDQLSGNQRYHLITQTITPRPIAWIMTKNENESFNLAPFSYFAPISSDPALLMVSIGNKTTDIAKDTKYNLLREKECVLHIPSGDLINAVNESSASLSYGESELTKTGLSLTEFTKTLPRIAEAKVAIHCKLFDMHTLGNTSFNAIYLEILDLYVDEDLVTEEKSRIFIDNKKLNPLARIGGDDYALLGETVTIKRPN</sequence>